<dbReference type="Pfam" id="PF04011">
    <property type="entry name" value="LemA"/>
    <property type="match status" value="1"/>
</dbReference>
<feature type="transmembrane region" description="Helical" evidence="6">
    <location>
        <begin position="6"/>
        <end position="25"/>
    </location>
</feature>
<dbReference type="Gene3D" id="1.20.1440.20">
    <property type="entry name" value="LemA-like domain"/>
    <property type="match status" value="1"/>
</dbReference>
<dbReference type="PANTHER" id="PTHR34478">
    <property type="entry name" value="PROTEIN LEMA"/>
    <property type="match status" value="1"/>
</dbReference>
<dbReference type="PANTHER" id="PTHR34478:SF1">
    <property type="entry name" value="PROTEIN LEMA"/>
    <property type="match status" value="1"/>
</dbReference>
<dbReference type="SUPFAM" id="SSF140478">
    <property type="entry name" value="LemA-like"/>
    <property type="match status" value="1"/>
</dbReference>
<dbReference type="InterPro" id="IPR023353">
    <property type="entry name" value="LemA-like_dom_sf"/>
</dbReference>
<reference evidence="7 8" key="1">
    <citation type="journal article" date="2015" name="Nature">
        <title>rRNA introns, odd ribosomes, and small enigmatic genomes across a large radiation of phyla.</title>
        <authorList>
            <person name="Brown C.T."/>
            <person name="Hug L.A."/>
            <person name="Thomas B.C."/>
            <person name="Sharon I."/>
            <person name="Castelle C.J."/>
            <person name="Singh A."/>
            <person name="Wilkins M.J."/>
            <person name="Williams K.H."/>
            <person name="Banfield J.F."/>
        </authorList>
    </citation>
    <scope>NUCLEOTIDE SEQUENCE [LARGE SCALE GENOMIC DNA]</scope>
</reference>
<evidence type="ECO:0000313" key="7">
    <source>
        <dbReference type="EMBL" id="KKT46165.1"/>
    </source>
</evidence>
<evidence type="ECO:0000256" key="4">
    <source>
        <dbReference type="ARBA" id="ARBA00022989"/>
    </source>
</evidence>
<evidence type="ECO:0000256" key="6">
    <source>
        <dbReference type="SAM" id="Phobius"/>
    </source>
</evidence>
<comment type="caution">
    <text evidence="7">The sequence shown here is derived from an EMBL/GenBank/DDBJ whole genome shotgun (WGS) entry which is preliminary data.</text>
</comment>
<sequence>MNLGILFLGVAVVAGFYLIATYNSLQTIKTRIKASIQEIGNQLKRQMDLIPNLEESVKGYLKHEKTIFTQLTEARKAVSAAVKSGTMNQAQKAAEMLSKLVPALQVIVEDNPELKADTTVTRLMDELRDTADKVMYARRTLIDLAADFNRILVTFPSNLVGNMFGFKQEAGLETPVAGEHLTVTEGEMKSPKISL</sequence>
<keyword evidence="3 6" id="KW-0812">Transmembrane</keyword>
<dbReference type="EMBL" id="LCIB01000030">
    <property type="protein sequence ID" value="KKT46165.1"/>
    <property type="molecule type" value="Genomic_DNA"/>
</dbReference>
<dbReference type="InterPro" id="IPR007156">
    <property type="entry name" value="MamQ_LemA"/>
</dbReference>
<name>A0A0G1HH08_9BACT</name>
<evidence type="ECO:0000313" key="8">
    <source>
        <dbReference type="Proteomes" id="UP000034063"/>
    </source>
</evidence>
<dbReference type="Proteomes" id="UP000034063">
    <property type="component" value="Unassembled WGS sequence"/>
</dbReference>
<organism evidence="7 8">
    <name type="scientific">Candidatus Gottesmanbacteria bacterium GW2011_GWA2_44_17</name>
    <dbReference type="NCBI Taxonomy" id="1618444"/>
    <lineage>
        <taxon>Bacteria</taxon>
        <taxon>Candidatus Gottesmaniibacteriota</taxon>
    </lineage>
</organism>
<gene>
    <name evidence="7" type="ORF">UW37_C0030G0003</name>
</gene>
<evidence type="ECO:0000256" key="1">
    <source>
        <dbReference type="ARBA" id="ARBA00004167"/>
    </source>
</evidence>
<keyword evidence="5 6" id="KW-0472">Membrane</keyword>
<dbReference type="GO" id="GO:0016020">
    <property type="term" value="C:membrane"/>
    <property type="evidence" value="ECO:0007669"/>
    <property type="project" value="UniProtKB-SubCell"/>
</dbReference>
<evidence type="ECO:0000256" key="3">
    <source>
        <dbReference type="ARBA" id="ARBA00022692"/>
    </source>
</evidence>
<evidence type="ECO:0000256" key="5">
    <source>
        <dbReference type="ARBA" id="ARBA00023136"/>
    </source>
</evidence>
<protein>
    <submittedName>
        <fullName evidence="7">LemA family protein</fullName>
    </submittedName>
</protein>
<accession>A0A0G1HH08</accession>
<keyword evidence="4 6" id="KW-1133">Transmembrane helix</keyword>
<comment type="subcellular location">
    <subcellularLocation>
        <location evidence="1">Membrane</location>
        <topology evidence="1">Single-pass membrane protein</topology>
    </subcellularLocation>
</comment>
<evidence type="ECO:0000256" key="2">
    <source>
        <dbReference type="ARBA" id="ARBA00008854"/>
    </source>
</evidence>
<comment type="similarity">
    <text evidence="2">Belongs to the LemA family.</text>
</comment>
<proteinExistence type="inferred from homology"/>
<dbReference type="AlphaFoldDB" id="A0A0G1HH08"/>